<accession>A0A7X5TTF6</accession>
<sequence>MTELTRAATRSARPGEPKYQWLKSVLIEHIDSSLTVGDPIPSERDLAAEFGMSRMTARRVLSDLVEEGRIERKVGLGTFVSSPSIRLPITLTSFTHDMTVRGMQAGSRILEFVRETPQPIIKQQLDLAPGAEIFRIVRLRLADGEPMALERVHLDASVAPKLTAADLEDASLYDFLWRSESIVFASGTQTIQAKNLDAESAKLLGAEQGDAVLHLTRTSTWHGRKVEYTVSAYRADRYELSTEISSPQ</sequence>
<dbReference type="InterPro" id="IPR028978">
    <property type="entry name" value="Chorismate_lyase_/UTRA_dom_sf"/>
</dbReference>
<dbReference type="EMBL" id="JAAMOX010000001">
    <property type="protein sequence ID" value="NIH53439.1"/>
    <property type="molecule type" value="Genomic_DNA"/>
</dbReference>
<dbReference type="GO" id="GO:0045892">
    <property type="term" value="P:negative regulation of DNA-templated transcription"/>
    <property type="evidence" value="ECO:0007669"/>
    <property type="project" value="TreeGrafter"/>
</dbReference>
<dbReference type="Pfam" id="PF00392">
    <property type="entry name" value="GntR"/>
    <property type="match status" value="1"/>
</dbReference>
<dbReference type="Gene3D" id="1.10.10.10">
    <property type="entry name" value="Winged helix-like DNA-binding domain superfamily/Winged helix DNA-binding domain"/>
    <property type="match status" value="1"/>
</dbReference>
<reference evidence="5 6" key="1">
    <citation type="submission" date="2020-02" db="EMBL/GenBank/DDBJ databases">
        <title>Sequencing the genomes of 1000 actinobacteria strains.</title>
        <authorList>
            <person name="Klenk H.-P."/>
        </authorList>
    </citation>
    <scope>NUCLEOTIDE SEQUENCE [LARGE SCALE GENOMIC DNA]</scope>
    <source>
        <strain evidence="5 6">DSM 27960</strain>
    </source>
</reference>
<dbReference type="Gene3D" id="3.40.1410.10">
    <property type="entry name" value="Chorismate lyase-like"/>
    <property type="match status" value="1"/>
</dbReference>
<evidence type="ECO:0000313" key="6">
    <source>
        <dbReference type="Proteomes" id="UP000541033"/>
    </source>
</evidence>
<gene>
    <name evidence="5" type="ORF">FHX76_001307</name>
</gene>
<evidence type="ECO:0000256" key="2">
    <source>
        <dbReference type="ARBA" id="ARBA00023125"/>
    </source>
</evidence>
<dbReference type="Proteomes" id="UP000541033">
    <property type="component" value="Unassembled WGS sequence"/>
</dbReference>
<dbReference type="SMART" id="SM00866">
    <property type="entry name" value="UTRA"/>
    <property type="match status" value="1"/>
</dbReference>
<comment type="caution">
    <text evidence="5">The sequence shown here is derived from an EMBL/GenBank/DDBJ whole genome shotgun (WGS) entry which is preliminary data.</text>
</comment>
<keyword evidence="1" id="KW-0805">Transcription regulation</keyword>
<organism evidence="5 6">
    <name type="scientific">Lysinibacter cavernae</name>
    <dbReference type="NCBI Taxonomy" id="1640652"/>
    <lineage>
        <taxon>Bacteria</taxon>
        <taxon>Bacillati</taxon>
        <taxon>Actinomycetota</taxon>
        <taxon>Actinomycetes</taxon>
        <taxon>Micrococcales</taxon>
        <taxon>Microbacteriaceae</taxon>
        <taxon>Lysinibacter</taxon>
    </lineage>
</organism>
<evidence type="ECO:0000259" key="4">
    <source>
        <dbReference type="PROSITE" id="PS50949"/>
    </source>
</evidence>
<dbReference type="SUPFAM" id="SSF46785">
    <property type="entry name" value="Winged helix' DNA-binding domain"/>
    <property type="match status" value="1"/>
</dbReference>
<dbReference type="InterPro" id="IPR050679">
    <property type="entry name" value="Bact_HTH_transcr_reg"/>
</dbReference>
<name>A0A7X5TTF6_9MICO</name>
<dbReference type="GO" id="GO:0003700">
    <property type="term" value="F:DNA-binding transcription factor activity"/>
    <property type="evidence" value="ECO:0007669"/>
    <property type="project" value="InterPro"/>
</dbReference>
<evidence type="ECO:0000256" key="1">
    <source>
        <dbReference type="ARBA" id="ARBA00023015"/>
    </source>
</evidence>
<dbReference type="InterPro" id="IPR000524">
    <property type="entry name" value="Tscrpt_reg_HTH_GntR"/>
</dbReference>
<dbReference type="SUPFAM" id="SSF64288">
    <property type="entry name" value="Chorismate lyase-like"/>
    <property type="match status" value="1"/>
</dbReference>
<protein>
    <submittedName>
        <fullName evidence="5">GntR family transcriptional regulator</fullName>
    </submittedName>
</protein>
<dbReference type="AlphaFoldDB" id="A0A7X5TTF6"/>
<dbReference type="PANTHER" id="PTHR44846:SF1">
    <property type="entry name" value="MANNOSYL-D-GLYCERATE TRANSPORT_METABOLISM SYSTEM REPRESSOR MNGR-RELATED"/>
    <property type="match status" value="1"/>
</dbReference>
<dbReference type="InterPro" id="IPR036390">
    <property type="entry name" value="WH_DNA-bd_sf"/>
</dbReference>
<dbReference type="PROSITE" id="PS50949">
    <property type="entry name" value="HTH_GNTR"/>
    <property type="match status" value="1"/>
</dbReference>
<keyword evidence="3" id="KW-0804">Transcription</keyword>
<dbReference type="Pfam" id="PF07702">
    <property type="entry name" value="UTRA"/>
    <property type="match status" value="1"/>
</dbReference>
<evidence type="ECO:0000313" key="5">
    <source>
        <dbReference type="EMBL" id="NIH53439.1"/>
    </source>
</evidence>
<dbReference type="GO" id="GO:0003677">
    <property type="term" value="F:DNA binding"/>
    <property type="evidence" value="ECO:0007669"/>
    <property type="project" value="UniProtKB-KW"/>
</dbReference>
<dbReference type="PRINTS" id="PR00035">
    <property type="entry name" value="HTHGNTR"/>
</dbReference>
<dbReference type="SMART" id="SM00345">
    <property type="entry name" value="HTH_GNTR"/>
    <property type="match status" value="1"/>
</dbReference>
<dbReference type="InterPro" id="IPR036388">
    <property type="entry name" value="WH-like_DNA-bd_sf"/>
</dbReference>
<dbReference type="RefSeq" id="WP_167149051.1">
    <property type="nucleotide sequence ID" value="NZ_JAAMOX010000001.1"/>
</dbReference>
<dbReference type="PANTHER" id="PTHR44846">
    <property type="entry name" value="MANNOSYL-D-GLYCERATE TRANSPORT/METABOLISM SYSTEM REPRESSOR MNGR-RELATED"/>
    <property type="match status" value="1"/>
</dbReference>
<keyword evidence="2" id="KW-0238">DNA-binding</keyword>
<dbReference type="InterPro" id="IPR011663">
    <property type="entry name" value="UTRA"/>
</dbReference>
<evidence type="ECO:0000256" key="3">
    <source>
        <dbReference type="ARBA" id="ARBA00023163"/>
    </source>
</evidence>
<dbReference type="CDD" id="cd07377">
    <property type="entry name" value="WHTH_GntR"/>
    <property type="match status" value="1"/>
</dbReference>
<keyword evidence="6" id="KW-1185">Reference proteome</keyword>
<proteinExistence type="predicted"/>
<feature type="domain" description="HTH gntR-type" evidence="4">
    <location>
        <begin position="16"/>
        <end position="83"/>
    </location>
</feature>